<accession>A0A8S9UJP2</accession>
<comment type="caution">
    <text evidence="2">The sequence shown here is derived from an EMBL/GenBank/DDBJ whole genome shotgun (WGS) entry which is preliminary data.</text>
</comment>
<dbReference type="AlphaFoldDB" id="A0A8S9UJP2"/>
<sequence length="281" mass="31550">MSGDSVAQLEDASDEDEGVVRVLALVAGYYGHTYFDKQPFHNSILTGSDWVAERIEGNPTRMFRSYRMNADRQTPWYRVSVEEKPAIFLYSIAKSASSCDLQECFQHSGETIHRSSTYLVQPVTPPQLLQNDPKKAGQFDQCRLAFDGTHIPAYVPSESTKPFRDRTGKICQNVLAACTFDMQFVYVLSGSVADSTVLADARRKGFKTPPGLGFAGYGLATKVMTPYLGVRYHLKELQKDLPDDPDDVLEEEASDNERQMPTTLREIPLEIIGERVIFVIY</sequence>
<dbReference type="Proteomes" id="UP000704712">
    <property type="component" value="Unassembled WGS sequence"/>
</dbReference>
<gene>
    <name evidence="2" type="ORF">GN958_ATG11544</name>
</gene>
<name>A0A8S9UJP2_PHYIN</name>
<evidence type="ECO:0000313" key="2">
    <source>
        <dbReference type="EMBL" id="KAF4139184.1"/>
    </source>
</evidence>
<proteinExistence type="predicted"/>
<dbReference type="EMBL" id="JAACNO010001560">
    <property type="protein sequence ID" value="KAF4139184.1"/>
    <property type="molecule type" value="Genomic_DNA"/>
</dbReference>
<dbReference type="InterPro" id="IPR045249">
    <property type="entry name" value="HARBI1-like"/>
</dbReference>
<evidence type="ECO:0000313" key="3">
    <source>
        <dbReference type="Proteomes" id="UP000704712"/>
    </source>
</evidence>
<reference evidence="2" key="1">
    <citation type="submission" date="2020-03" db="EMBL/GenBank/DDBJ databases">
        <title>Hybrid Assembly of Korean Phytophthora infestans isolates.</title>
        <authorList>
            <person name="Prokchorchik M."/>
            <person name="Lee Y."/>
            <person name="Seo J."/>
            <person name="Cho J.-H."/>
            <person name="Park Y.-E."/>
            <person name="Jang D.-C."/>
            <person name="Im J.-S."/>
            <person name="Choi J.-G."/>
            <person name="Park H.-J."/>
            <person name="Lee G.-B."/>
            <person name="Lee Y.-G."/>
            <person name="Hong S.-Y."/>
            <person name="Cho K."/>
            <person name="Sohn K.H."/>
        </authorList>
    </citation>
    <scope>NUCLEOTIDE SEQUENCE</scope>
    <source>
        <strain evidence="2">KR_2_A2</strain>
    </source>
</reference>
<evidence type="ECO:0000259" key="1">
    <source>
        <dbReference type="Pfam" id="PF26138"/>
    </source>
</evidence>
<dbReference type="InterPro" id="IPR058353">
    <property type="entry name" value="DUF8040"/>
</dbReference>
<protein>
    <submittedName>
        <fullName evidence="2">Putative DDE Tnp4 domain-containing protein</fullName>
    </submittedName>
</protein>
<feature type="domain" description="DUF8040" evidence="1">
    <location>
        <begin position="78"/>
        <end position="117"/>
    </location>
</feature>
<dbReference type="Pfam" id="PF26138">
    <property type="entry name" value="DUF8040"/>
    <property type="match status" value="1"/>
</dbReference>
<organism evidence="2 3">
    <name type="scientific">Phytophthora infestans</name>
    <name type="common">Potato late blight agent</name>
    <name type="synonym">Botrytis infestans</name>
    <dbReference type="NCBI Taxonomy" id="4787"/>
    <lineage>
        <taxon>Eukaryota</taxon>
        <taxon>Sar</taxon>
        <taxon>Stramenopiles</taxon>
        <taxon>Oomycota</taxon>
        <taxon>Peronosporomycetes</taxon>
        <taxon>Peronosporales</taxon>
        <taxon>Peronosporaceae</taxon>
        <taxon>Phytophthora</taxon>
    </lineage>
</organism>
<dbReference type="PANTHER" id="PTHR22930:SF259">
    <property type="entry name" value="OS08G0106900 PROTEIN"/>
    <property type="match status" value="1"/>
</dbReference>
<dbReference type="PANTHER" id="PTHR22930">
    <property type="match status" value="1"/>
</dbReference>